<evidence type="ECO:0000256" key="4">
    <source>
        <dbReference type="PROSITE-ProRule" id="PRU00335"/>
    </source>
</evidence>
<dbReference type="InterPro" id="IPR036271">
    <property type="entry name" value="Tet_transcr_reg_TetR-rel_C_sf"/>
</dbReference>
<dbReference type="GO" id="GO:0003677">
    <property type="term" value="F:DNA binding"/>
    <property type="evidence" value="ECO:0007669"/>
    <property type="project" value="UniProtKB-UniRule"/>
</dbReference>
<dbReference type="PANTHER" id="PTHR47506">
    <property type="entry name" value="TRANSCRIPTIONAL REGULATORY PROTEIN"/>
    <property type="match status" value="1"/>
</dbReference>
<gene>
    <name evidence="6" type="ORF">GXX48_11860</name>
</gene>
<evidence type="ECO:0000313" key="7">
    <source>
        <dbReference type="Proteomes" id="UP000551563"/>
    </source>
</evidence>
<keyword evidence="1" id="KW-0805">Transcription regulation</keyword>
<dbReference type="SUPFAM" id="SSF46689">
    <property type="entry name" value="Homeodomain-like"/>
    <property type="match status" value="1"/>
</dbReference>
<feature type="domain" description="HTH tetR-type" evidence="5">
    <location>
        <begin position="6"/>
        <end position="66"/>
    </location>
</feature>
<evidence type="ECO:0000256" key="1">
    <source>
        <dbReference type="ARBA" id="ARBA00023015"/>
    </source>
</evidence>
<dbReference type="InterPro" id="IPR011075">
    <property type="entry name" value="TetR_C"/>
</dbReference>
<dbReference type="Gene3D" id="1.10.357.10">
    <property type="entry name" value="Tetracycline Repressor, domain 2"/>
    <property type="match status" value="1"/>
</dbReference>
<organism evidence="6 7">
    <name type="scientific">Brucella intermedia</name>
    <dbReference type="NCBI Taxonomy" id="94625"/>
    <lineage>
        <taxon>Bacteria</taxon>
        <taxon>Pseudomonadati</taxon>
        <taxon>Pseudomonadota</taxon>
        <taxon>Alphaproteobacteria</taxon>
        <taxon>Hyphomicrobiales</taxon>
        <taxon>Brucellaceae</taxon>
        <taxon>Brucella/Ochrobactrum group</taxon>
        <taxon>Brucella</taxon>
    </lineage>
</organism>
<dbReference type="AlphaFoldDB" id="A0A7V6PCF7"/>
<dbReference type="InterPro" id="IPR001647">
    <property type="entry name" value="HTH_TetR"/>
</dbReference>
<feature type="DNA-binding region" description="H-T-H motif" evidence="4">
    <location>
        <begin position="29"/>
        <end position="48"/>
    </location>
</feature>
<dbReference type="PANTHER" id="PTHR47506:SF1">
    <property type="entry name" value="HTH-TYPE TRANSCRIPTIONAL REGULATOR YJDC"/>
    <property type="match status" value="1"/>
</dbReference>
<evidence type="ECO:0000256" key="3">
    <source>
        <dbReference type="ARBA" id="ARBA00023163"/>
    </source>
</evidence>
<evidence type="ECO:0000313" key="6">
    <source>
        <dbReference type="EMBL" id="HHV68321.1"/>
    </source>
</evidence>
<sequence>MARLREFDEDEVLMAAADAFWSRGYEATTTRDLTEATGLSHSSLYAAYGDKRGIFLQALDHYLERILRERIRRLETTLPPRDAISGFFDEIIDRSLADARHRGCLLVNSALEATPEDLEIQKRVASETLLIENFFLRCIAAGQEAGDVPRDHPALQYARQFLAVLLGLRVLARVRPDKSLLLDLVRPALSSIGVNRAQRQRGPCEPK</sequence>
<keyword evidence="2 4" id="KW-0238">DNA-binding</keyword>
<dbReference type="EMBL" id="DUMN01000342">
    <property type="protein sequence ID" value="HHV68321.1"/>
    <property type="molecule type" value="Genomic_DNA"/>
</dbReference>
<evidence type="ECO:0000256" key="2">
    <source>
        <dbReference type="ARBA" id="ARBA00023125"/>
    </source>
</evidence>
<dbReference type="PROSITE" id="PS50977">
    <property type="entry name" value="HTH_TETR_2"/>
    <property type="match status" value="1"/>
</dbReference>
<name>A0A7V6PCF7_9HYPH</name>
<dbReference type="Proteomes" id="UP000551563">
    <property type="component" value="Unassembled WGS sequence"/>
</dbReference>
<reference evidence="6 7" key="1">
    <citation type="journal article" date="2020" name="Biotechnol. Biofuels">
        <title>New insights from the biogas microbiome by comprehensive genome-resolved metagenomics of nearly 1600 species originating from multiple anaerobic digesters.</title>
        <authorList>
            <person name="Campanaro S."/>
            <person name="Treu L."/>
            <person name="Rodriguez-R L.M."/>
            <person name="Kovalovszki A."/>
            <person name="Ziels R.M."/>
            <person name="Maus I."/>
            <person name="Zhu X."/>
            <person name="Kougias P.G."/>
            <person name="Basile A."/>
            <person name="Luo G."/>
            <person name="Schluter A."/>
            <person name="Konstantinidis K.T."/>
            <person name="Angelidaki I."/>
        </authorList>
    </citation>
    <scope>NUCLEOTIDE SEQUENCE [LARGE SCALE GENOMIC DNA]</scope>
    <source>
        <strain evidence="6">AS04akNAM_66</strain>
    </source>
</reference>
<protein>
    <submittedName>
        <fullName evidence="6">TetR/AcrR family transcriptional regulator</fullName>
    </submittedName>
</protein>
<keyword evidence="3" id="KW-0804">Transcription</keyword>
<proteinExistence type="predicted"/>
<comment type="caution">
    <text evidence="6">The sequence shown here is derived from an EMBL/GenBank/DDBJ whole genome shotgun (WGS) entry which is preliminary data.</text>
</comment>
<dbReference type="Gene3D" id="1.10.10.60">
    <property type="entry name" value="Homeodomain-like"/>
    <property type="match status" value="1"/>
</dbReference>
<dbReference type="InterPro" id="IPR009057">
    <property type="entry name" value="Homeodomain-like_sf"/>
</dbReference>
<evidence type="ECO:0000259" key="5">
    <source>
        <dbReference type="PROSITE" id="PS50977"/>
    </source>
</evidence>
<dbReference type="SUPFAM" id="SSF48498">
    <property type="entry name" value="Tetracyclin repressor-like, C-terminal domain"/>
    <property type="match status" value="1"/>
</dbReference>
<accession>A0A7V6PCF7</accession>
<dbReference type="Pfam" id="PF00440">
    <property type="entry name" value="TetR_N"/>
    <property type="match status" value="1"/>
</dbReference>
<dbReference type="Pfam" id="PF16925">
    <property type="entry name" value="TetR_C_13"/>
    <property type="match status" value="1"/>
</dbReference>